<name>A0A8J6LBU5_TENMO</name>
<dbReference type="GO" id="GO:0052689">
    <property type="term" value="F:carboxylic ester hydrolase activity"/>
    <property type="evidence" value="ECO:0007669"/>
    <property type="project" value="UniProtKB-KW"/>
</dbReference>
<evidence type="ECO:0000256" key="4">
    <source>
        <dbReference type="ARBA" id="ARBA00023157"/>
    </source>
</evidence>
<keyword evidence="3" id="KW-0378">Hydrolase</keyword>
<keyword evidence="5" id="KW-0325">Glycoprotein</keyword>
<evidence type="ECO:0000259" key="6">
    <source>
        <dbReference type="Pfam" id="PF00135"/>
    </source>
</evidence>
<keyword evidence="8" id="KW-1185">Reference proteome</keyword>
<dbReference type="PANTHER" id="PTHR43142">
    <property type="entry name" value="CARBOXYLIC ESTER HYDROLASE"/>
    <property type="match status" value="1"/>
</dbReference>
<reference evidence="7" key="1">
    <citation type="journal article" date="2020" name="J Insects Food Feed">
        <title>The yellow mealworm (Tenebrio molitor) genome: a resource for the emerging insects as food and feed industry.</title>
        <authorList>
            <person name="Eriksson T."/>
            <person name="Andere A."/>
            <person name="Kelstrup H."/>
            <person name="Emery V."/>
            <person name="Picard C."/>
        </authorList>
    </citation>
    <scope>NUCLEOTIDE SEQUENCE</scope>
    <source>
        <strain evidence="7">Stoneville</strain>
        <tissue evidence="7">Whole head</tissue>
    </source>
</reference>
<comment type="caution">
    <text evidence="7">The sequence shown here is derived from an EMBL/GenBank/DDBJ whole genome shotgun (WGS) entry which is preliminary data.</text>
</comment>
<dbReference type="FunFam" id="3.40.50.1820:FF:000092">
    <property type="entry name" value="Carboxylic ester hydrolase"/>
    <property type="match status" value="2"/>
</dbReference>
<reference evidence="7" key="2">
    <citation type="submission" date="2021-08" db="EMBL/GenBank/DDBJ databases">
        <authorList>
            <person name="Eriksson T."/>
        </authorList>
    </citation>
    <scope>NUCLEOTIDE SEQUENCE</scope>
    <source>
        <strain evidence="7">Stoneville</strain>
        <tissue evidence="7">Whole head</tissue>
    </source>
</reference>
<dbReference type="SUPFAM" id="SSF53474">
    <property type="entry name" value="alpha/beta-Hydrolases"/>
    <property type="match status" value="2"/>
</dbReference>
<dbReference type="InterPro" id="IPR029058">
    <property type="entry name" value="AB_hydrolase_fold"/>
</dbReference>
<proteinExistence type="inferred from homology"/>
<keyword evidence="2" id="KW-0719">Serine esterase</keyword>
<evidence type="ECO:0000256" key="3">
    <source>
        <dbReference type="ARBA" id="ARBA00022801"/>
    </source>
</evidence>
<dbReference type="EMBL" id="JABDTM020024963">
    <property type="protein sequence ID" value="KAH0813758.1"/>
    <property type="molecule type" value="Genomic_DNA"/>
</dbReference>
<sequence length="1073" mass="120299">MLEPEVTVEQGTLRGSTGTNIRGEHFLKFQGIPYAKPPLGDLRFKAPQPPEKWSGVFDASKEGDNCYSCDTYRPELVLGSENCLVLNVYTKKISDEKKKNLRPVLFWIHGGAFVLGSGSEDLHSPDYLITEDVVIVTINYRLGILGFLRLEDPSLGVPGNAGLKDIVMALKWVQKNIDKFGGDPNNVTIFGQSAGGASVHLLLLSPMSKGLFHKAIAQSGCAINPWVPGTSGVKRIVKDLNLETSDEKSVLKFLMGKTVEELYELQNKIIDNMAASGLRPFAVVVEKNSNEPAFLPEEPMKLLAEKKFHQVPFMTGFTSCEGICFDLYKDPKNPDWPPVEKLIPWNLGYEAETAEHQALAAKIKKFYFGDEEQWQRNAAKKYDLLSDVMFIYGIYVTVMNQFNVSKAPTYVYQVSIETDLNFFKKITKATVPGASHCDDVGYLFKHFASPKVEAGSIEEKSVTRFVKLWTNFAKYGNPTPDKNDSVLDVVWKPVTGKELDYLDIGKDLIPTNKHTQESFLSLQYPHHEESVFLIRRKMVQPEVNIDQGKLRGSTGVNIRGETFYKFQGIPYAKSPLGDLRFKSPQPPEPWTGIFDASKEGDICYSRDMYRPEIISGSENCLVLNVYTKTILDEKKKNLRPVLFWIHGGGFVFGSGSEDLYAPDYLITEDVVMVTINYRLGILGFLQLEDPSLGVPGNAGMKDMVMALKWVQKNIDKFGGDPNNVTIFGESAGGAAIHLLLLSPMSKGLFHKAIAQSGCALNPWVQATPGLTRIAKDLNLETSDEKSILRFLMKKSVEGLYEVQNKIRNNIGASELRPFGVVVEKNSNEPAFLRDEPVTLLAEKKFHQIPFMIGFTSSEGMCFEVFKDPNNPDRPTIEDLIPWGLGYEPGTAESQALATKIKKFYFGDEEPSQKNISKRYDLMTDVMFLDGIYNTVLNQCYVSKAPTYLYQVSIETELNFFKKITKATVPGVSHCDDLGYLFKHFASPKIKPGSIEEKSVTRFVKLWTNFAKYGNPTPDKNDSVLDVVWKPVTGKELDYLDIGKDLVARTNPYFERLNFWKEIYVNSPAAKKAL</sequence>
<dbReference type="InterPro" id="IPR002018">
    <property type="entry name" value="CarbesteraseB"/>
</dbReference>
<dbReference type="InterPro" id="IPR019826">
    <property type="entry name" value="Carboxylesterase_B_AS"/>
</dbReference>
<dbReference type="Proteomes" id="UP000719412">
    <property type="component" value="Unassembled WGS sequence"/>
</dbReference>
<protein>
    <recommendedName>
        <fullName evidence="6">Carboxylesterase type B domain-containing protein</fullName>
    </recommendedName>
</protein>
<accession>A0A8J6LBU5</accession>
<feature type="domain" description="Carboxylesterase type B" evidence="6">
    <location>
        <begin position="540"/>
        <end position="1059"/>
    </location>
</feature>
<dbReference type="PROSITE" id="PS00122">
    <property type="entry name" value="CARBOXYLESTERASE_B_1"/>
    <property type="match status" value="2"/>
</dbReference>
<comment type="similarity">
    <text evidence="1">Belongs to the type-B carboxylesterase/lipase family.</text>
</comment>
<evidence type="ECO:0000313" key="8">
    <source>
        <dbReference type="Proteomes" id="UP000719412"/>
    </source>
</evidence>
<evidence type="ECO:0000256" key="1">
    <source>
        <dbReference type="ARBA" id="ARBA00005964"/>
    </source>
</evidence>
<feature type="domain" description="Carboxylesterase type B" evidence="6">
    <location>
        <begin position="3"/>
        <end position="515"/>
    </location>
</feature>
<dbReference type="Gene3D" id="3.40.50.1820">
    <property type="entry name" value="alpha/beta hydrolase"/>
    <property type="match status" value="2"/>
</dbReference>
<organism evidence="7 8">
    <name type="scientific">Tenebrio molitor</name>
    <name type="common">Yellow mealworm beetle</name>
    <dbReference type="NCBI Taxonomy" id="7067"/>
    <lineage>
        <taxon>Eukaryota</taxon>
        <taxon>Metazoa</taxon>
        <taxon>Ecdysozoa</taxon>
        <taxon>Arthropoda</taxon>
        <taxon>Hexapoda</taxon>
        <taxon>Insecta</taxon>
        <taxon>Pterygota</taxon>
        <taxon>Neoptera</taxon>
        <taxon>Endopterygota</taxon>
        <taxon>Coleoptera</taxon>
        <taxon>Polyphaga</taxon>
        <taxon>Cucujiformia</taxon>
        <taxon>Tenebrionidae</taxon>
        <taxon>Tenebrio</taxon>
    </lineage>
</organism>
<dbReference type="Pfam" id="PF00135">
    <property type="entry name" value="COesterase"/>
    <property type="match status" value="2"/>
</dbReference>
<keyword evidence="4" id="KW-1015">Disulfide bond</keyword>
<evidence type="ECO:0000313" key="7">
    <source>
        <dbReference type="EMBL" id="KAH0813758.1"/>
    </source>
</evidence>
<evidence type="ECO:0000256" key="2">
    <source>
        <dbReference type="ARBA" id="ARBA00022487"/>
    </source>
</evidence>
<dbReference type="AlphaFoldDB" id="A0A8J6LBU5"/>
<gene>
    <name evidence="7" type="ORF">GEV33_009032</name>
</gene>
<evidence type="ECO:0000256" key="5">
    <source>
        <dbReference type="ARBA" id="ARBA00023180"/>
    </source>
</evidence>
<dbReference type="PANTHER" id="PTHR43142:SF1">
    <property type="entry name" value="CARBOXYLIC ESTER HYDROLASE"/>
    <property type="match status" value="1"/>
</dbReference>